<sequence>MRDTEITVENSQKTQETHKTSQDQRNKSQKTERSKRKSRRTEAKTKSQRTERSKSSKRQNQWKKKKYSFTDEIMEVAMRKLRTLTPLKHYDGTSDPLAHVNSFTAAMLYAGAPSEVMCRAFPSTLIGDAQLWFSDLPPGKVALSYLMDNLRSKLFCCSITKKPPKTMAELIARSTMYIAFEEVEQAKAGGQPKKDEVEPSRGRIDEDRREYRGRRDHRNKHPCTQGGTREQDYHRRKDRDQRRDDCRRQEGNTNNVAKTIHVIVGGVVRGTEMEPRTKKRQIRSVMKLEHESKRWLLQKNGSRVGITITTPEGKAVEQALQLNFRTTNNQAEYEALIAGLSDSQLVVGQLNGTFDVKEPTIARYVALTKQLMEQFLNVTLERIPRDQNEREDSPSKLASASARYGANPILKASLEIPSIDDSGEVSMILEENNWRISLVQYLARENYQKRRTPEEES</sequence>
<feature type="compositionally biased region" description="Basic and acidic residues" evidence="1">
    <location>
        <begin position="40"/>
        <end position="54"/>
    </location>
</feature>
<proteinExistence type="predicted"/>
<feature type="compositionally biased region" description="Basic and acidic residues" evidence="1">
    <location>
        <begin position="192"/>
        <end position="210"/>
    </location>
</feature>
<dbReference type="PANTHER" id="PTHR48475">
    <property type="entry name" value="RIBONUCLEASE H"/>
    <property type="match status" value="1"/>
</dbReference>
<dbReference type="EMBL" id="JAAIUW010000008">
    <property type="protein sequence ID" value="KAF7821773.1"/>
    <property type="molecule type" value="Genomic_DNA"/>
</dbReference>
<feature type="region of interest" description="Disordered" evidence="1">
    <location>
        <begin position="1"/>
        <end position="63"/>
    </location>
</feature>
<dbReference type="PANTHER" id="PTHR48475:SF1">
    <property type="entry name" value="RNASE H TYPE-1 DOMAIN-CONTAINING PROTEIN"/>
    <property type="match status" value="1"/>
</dbReference>
<dbReference type="GO" id="GO:0003676">
    <property type="term" value="F:nucleic acid binding"/>
    <property type="evidence" value="ECO:0007669"/>
    <property type="project" value="InterPro"/>
</dbReference>
<protein>
    <submittedName>
        <fullName evidence="3">Retrovirus-related Pol polyprotein from transposon 17.6</fullName>
    </submittedName>
</protein>
<gene>
    <name evidence="3" type="ORF">G2W53_027228</name>
</gene>
<dbReference type="SUPFAM" id="SSF53098">
    <property type="entry name" value="Ribonuclease H-like"/>
    <property type="match status" value="1"/>
</dbReference>
<evidence type="ECO:0000259" key="2">
    <source>
        <dbReference type="Pfam" id="PF13456"/>
    </source>
</evidence>
<name>A0A834TGF6_9FABA</name>
<dbReference type="Gene3D" id="3.30.420.10">
    <property type="entry name" value="Ribonuclease H-like superfamily/Ribonuclease H"/>
    <property type="match status" value="1"/>
</dbReference>
<evidence type="ECO:0000313" key="4">
    <source>
        <dbReference type="Proteomes" id="UP000634136"/>
    </source>
</evidence>
<feature type="compositionally biased region" description="Basic residues" evidence="1">
    <location>
        <begin position="211"/>
        <end position="221"/>
    </location>
</feature>
<feature type="domain" description="RNase H type-1" evidence="2">
    <location>
        <begin position="298"/>
        <end position="389"/>
    </location>
</feature>
<comment type="caution">
    <text evidence="3">The sequence shown here is derived from an EMBL/GenBank/DDBJ whole genome shotgun (WGS) entry which is preliminary data.</text>
</comment>
<reference evidence="3" key="1">
    <citation type="submission" date="2020-09" db="EMBL/GenBank/DDBJ databases">
        <title>Genome-Enabled Discovery of Anthraquinone Biosynthesis in Senna tora.</title>
        <authorList>
            <person name="Kang S.-H."/>
            <person name="Pandey R.P."/>
            <person name="Lee C.-M."/>
            <person name="Sim J.-S."/>
            <person name="Jeong J.-T."/>
            <person name="Choi B.-S."/>
            <person name="Jung M."/>
            <person name="Ginzburg D."/>
            <person name="Zhao K."/>
            <person name="Won S.Y."/>
            <person name="Oh T.-J."/>
            <person name="Yu Y."/>
            <person name="Kim N.-H."/>
            <person name="Lee O.R."/>
            <person name="Lee T.-H."/>
            <person name="Bashyal P."/>
            <person name="Kim T.-S."/>
            <person name="Lee W.-H."/>
            <person name="Kawkins C."/>
            <person name="Kim C.-K."/>
            <person name="Kim J.S."/>
            <person name="Ahn B.O."/>
            <person name="Rhee S.Y."/>
            <person name="Sohng J.K."/>
        </authorList>
    </citation>
    <scope>NUCLEOTIDE SEQUENCE</scope>
    <source>
        <tissue evidence="3">Leaf</tissue>
    </source>
</reference>
<feature type="compositionally biased region" description="Basic and acidic residues" evidence="1">
    <location>
        <begin position="15"/>
        <end position="32"/>
    </location>
</feature>
<dbReference type="AlphaFoldDB" id="A0A834TGF6"/>
<dbReference type="Pfam" id="PF13456">
    <property type="entry name" value="RVT_3"/>
    <property type="match status" value="1"/>
</dbReference>
<keyword evidence="4" id="KW-1185">Reference proteome</keyword>
<dbReference type="InterPro" id="IPR012337">
    <property type="entry name" value="RNaseH-like_sf"/>
</dbReference>
<dbReference type="Proteomes" id="UP000634136">
    <property type="component" value="Unassembled WGS sequence"/>
</dbReference>
<feature type="region of interest" description="Disordered" evidence="1">
    <location>
        <begin position="185"/>
        <end position="253"/>
    </location>
</feature>
<evidence type="ECO:0000256" key="1">
    <source>
        <dbReference type="SAM" id="MobiDB-lite"/>
    </source>
</evidence>
<feature type="compositionally biased region" description="Basic and acidic residues" evidence="1">
    <location>
        <begin position="229"/>
        <end position="250"/>
    </location>
</feature>
<organism evidence="3 4">
    <name type="scientific">Senna tora</name>
    <dbReference type="NCBI Taxonomy" id="362788"/>
    <lineage>
        <taxon>Eukaryota</taxon>
        <taxon>Viridiplantae</taxon>
        <taxon>Streptophyta</taxon>
        <taxon>Embryophyta</taxon>
        <taxon>Tracheophyta</taxon>
        <taxon>Spermatophyta</taxon>
        <taxon>Magnoliopsida</taxon>
        <taxon>eudicotyledons</taxon>
        <taxon>Gunneridae</taxon>
        <taxon>Pentapetalae</taxon>
        <taxon>rosids</taxon>
        <taxon>fabids</taxon>
        <taxon>Fabales</taxon>
        <taxon>Fabaceae</taxon>
        <taxon>Caesalpinioideae</taxon>
        <taxon>Cassia clade</taxon>
        <taxon>Senna</taxon>
    </lineage>
</organism>
<accession>A0A834TGF6</accession>
<dbReference type="InterPro" id="IPR002156">
    <property type="entry name" value="RNaseH_domain"/>
</dbReference>
<dbReference type="OrthoDB" id="1938451at2759"/>
<evidence type="ECO:0000313" key="3">
    <source>
        <dbReference type="EMBL" id="KAF7821773.1"/>
    </source>
</evidence>
<dbReference type="CDD" id="cd09279">
    <property type="entry name" value="RNase_HI_like"/>
    <property type="match status" value="1"/>
</dbReference>
<dbReference type="GO" id="GO:0004523">
    <property type="term" value="F:RNA-DNA hybrid ribonuclease activity"/>
    <property type="evidence" value="ECO:0007669"/>
    <property type="project" value="InterPro"/>
</dbReference>
<dbReference type="InterPro" id="IPR036397">
    <property type="entry name" value="RNaseH_sf"/>
</dbReference>